<feature type="region of interest" description="Disordered" evidence="1">
    <location>
        <begin position="900"/>
        <end position="920"/>
    </location>
</feature>
<feature type="compositionally biased region" description="Low complexity" evidence="1">
    <location>
        <begin position="366"/>
        <end position="378"/>
    </location>
</feature>
<keyword evidence="2" id="KW-0732">Signal</keyword>
<feature type="region of interest" description="Disordered" evidence="1">
    <location>
        <begin position="75"/>
        <end position="106"/>
    </location>
</feature>
<evidence type="ECO:0008006" key="5">
    <source>
        <dbReference type="Google" id="ProtNLM"/>
    </source>
</evidence>
<feature type="compositionally biased region" description="Polar residues" evidence="1">
    <location>
        <begin position="152"/>
        <end position="165"/>
    </location>
</feature>
<sequence>MKAPKISLVAALSVFLLLSCLLSNVAGLALRQHPDRYRVVRGNRLIEAHQLDGEPDDGYGPPPPYYTGEPVVPVDTTSDASSKEVTATDIETGSSRATMTSEPLASSGNYTFSRGISSLPVSSVVDTNTAMPSAASSAKAGSTSSSEAPTAVGTTAPASPRVTETSGDDILTTADGQLSTTWSNSASSTGTRSSATVESGTSIVTDSTSSDVQTKSLSEVVVSTSFSENSRVTTLTMTTTKVLNTTMTVTNMMESTELVPSSTIYLTPVNGTSSLDTSSGLTSEVPSLTVPVSLGQTTTSVSEENPSFSSLATSSFRTVTSESAITEVSVSESMQKTSLVTSGVLNGTTVVTTTTYLTTTLDAVTASDGRSNSSDGSSAITSGGLSGAGAGEVSTTVVSITAASSGNFTDAGSSLTTLVSSTTILSTFFTSTSTLSGSLMGSESDVSAVPIQTSSDTLVASSALPANATSNAVASSVTVTTNSENSVITIIPGGIPPTGNATGMVSSSASTDYSTSSLSPFNTSATLGSVSSFQETGSFLDWSTSIIVESQTSHTTLGLPPVSLTSFSFSIITTPMTPPDVMTTSTSSLSQNVTVIMSTWTSTITTSLGPTGLTSSVEPTAAHSSSGYNFSKTLGSETSSVDSWSTSVSNRSDISTSIITRQPTNLPFPINTTMDWQSMTSSVPLTQSAETVGSWGRRTTLTAASSGFNNTAPYVNSTSTIVSTTYSPTSFDAISSKMAFTTYPSMNTTNTVQGPANSTLRTTTFHAPTESSMSGATPSLNGTAVITSPSPTSEHTELVTISGSVSTQTFTNIPVSIITPTSAIFWSSSAVSMSLNNTPPFPFPSNTTVAGTDVPLPPTGTGAHPTIVSTPGKFSTPYRISTSTTGPKYHTFNTTQHGTVSGSSASSVGTNAPPFPSSNSTTTAAVTFSSIPSWTPDPQPWTTWSTWSLSGKSKPVTTNGLPRITFGNLSSEAPVSTTYTRTTTLSLTTTLAEPTASRSFVGNLSSKVSYSTSYTRTTTLFLTTTLAEPSTSQRRFQSLTSDSSSSVSYTSTTTLFLTTTLRGGSTSRVSDAAITSTTSPWMNTTLASAHSSETTPSWSEVSGTFLTTGSAKGISTSAGSSVSTPFPMINSTLSQATSSAVSTLTTRYTSDGSAGVTTPCETSSTTSSTCTDSLYYPTHVLSSSVGSVSTDCLTATGGTASSWSYSPVPTVTGRTTTACNTTGPMSSYSTAHWSNMTNTFGVKDIETNTRVSLTTFKTVTTVQAEMSGSVWDDYPTPTDKVAPSEVLPSDPNFPWGNDSPIHRHQNVSDLGIGVDDGELSKRGDWRLRWENVKDKLKSLWHGQTSESEV</sequence>
<dbReference type="PROSITE" id="PS51257">
    <property type="entry name" value="PROKAR_LIPOPROTEIN"/>
    <property type="match status" value="1"/>
</dbReference>
<feature type="compositionally biased region" description="Low complexity" evidence="1">
    <location>
        <begin position="900"/>
        <end position="910"/>
    </location>
</feature>
<organism evidence="3 4">
    <name type="scientific">Fusarium equiseti</name>
    <name type="common">Fusarium scirpi</name>
    <dbReference type="NCBI Taxonomy" id="61235"/>
    <lineage>
        <taxon>Eukaryota</taxon>
        <taxon>Fungi</taxon>
        <taxon>Dikarya</taxon>
        <taxon>Ascomycota</taxon>
        <taxon>Pezizomycotina</taxon>
        <taxon>Sordariomycetes</taxon>
        <taxon>Hypocreomycetidae</taxon>
        <taxon>Hypocreales</taxon>
        <taxon>Nectriaceae</taxon>
        <taxon>Fusarium</taxon>
        <taxon>Fusarium incarnatum-equiseti species complex</taxon>
    </lineage>
</organism>
<evidence type="ECO:0000313" key="4">
    <source>
        <dbReference type="Proteomes" id="UP000693738"/>
    </source>
</evidence>
<feature type="compositionally biased region" description="Low complexity" evidence="1">
    <location>
        <begin position="134"/>
        <end position="148"/>
    </location>
</feature>
<accession>A0A8J2IPN8</accession>
<feature type="region of interest" description="Disordered" evidence="1">
    <location>
        <begin position="134"/>
        <end position="213"/>
    </location>
</feature>
<feature type="region of interest" description="Disordered" evidence="1">
    <location>
        <begin position="366"/>
        <end position="388"/>
    </location>
</feature>
<proteinExistence type="predicted"/>
<reference evidence="3" key="1">
    <citation type="submission" date="2021-05" db="EMBL/GenBank/DDBJ databases">
        <authorList>
            <person name="Khan N."/>
        </authorList>
    </citation>
    <scope>NUCLEOTIDE SEQUENCE</scope>
</reference>
<evidence type="ECO:0000256" key="2">
    <source>
        <dbReference type="SAM" id="SignalP"/>
    </source>
</evidence>
<dbReference type="EMBL" id="CAJSTJ010000137">
    <property type="protein sequence ID" value="CAG7560712.1"/>
    <property type="molecule type" value="Genomic_DNA"/>
</dbReference>
<feature type="compositionally biased region" description="Low complexity" evidence="1">
    <location>
        <begin position="183"/>
        <end position="213"/>
    </location>
</feature>
<evidence type="ECO:0000313" key="3">
    <source>
        <dbReference type="EMBL" id="CAG7560712.1"/>
    </source>
</evidence>
<protein>
    <recommendedName>
        <fullName evidence="5">Muc1-extracellular alpha-1,4-glucan glucosidase</fullName>
    </recommendedName>
</protein>
<feature type="signal peptide" evidence="2">
    <location>
        <begin position="1"/>
        <end position="27"/>
    </location>
</feature>
<feature type="chain" id="PRO_5035202731" description="Muc1-extracellular alpha-1,4-glucan glucosidase" evidence="2">
    <location>
        <begin position="28"/>
        <end position="1349"/>
    </location>
</feature>
<evidence type="ECO:0000256" key="1">
    <source>
        <dbReference type="SAM" id="MobiDB-lite"/>
    </source>
</evidence>
<name>A0A8J2IPN8_FUSEQ</name>
<comment type="caution">
    <text evidence="3">The sequence shown here is derived from an EMBL/GenBank/DDBJ whole genome shotgun (WGS) entry which is preliminary data.</text>
</comment>
<gene>
    <name evidence="3" type="ORF">FEQUK3_LOCUS6420</name>
</gene>
<dbReference type="Proteomes" id="UP000693738">
    <property type="component" value="Unassembled WGS sequence"/>
</dbReference>